<dbReference type="InterPro" id="IPR011936">
    <property type="entry name" value="Myxo_disulph_rpt"/>
</dbReference>
<dbReference type="Proteomes" id="UP001139031">
    <property type="component" value="Unassembled WGS sequence"/>
</dbReference>
<feature type="compositionally biased region" description="Low complexity" evidence="4">
    <location>
        <begin position="1"/>
        <end position="16"/>
    </location>
</feature>
<dbReference type="RefSeq" id="WP_224193689.1">
    <property type="nucleotide sequence ID" value="NZ_JAIRAU010000028.1"/>
</dbReference>
<evidence type="ECO:0000313" key="6">
    <source>
        <dbReference type="Proteomes" id="UP001139031"/>
    </source>
</evidence>
<reference evidence="5" key="1">
    <citation type="submission" date="2021-08" db="EMBL/GenBank/DDBJ databases">
        <authorList>
            <person name="Stevens D.C."/>
        </authorList>
    </citation>
    <scope>NUCLEOTIDE SEQUENCE</scope>
    <source>
        <strain evidence="5">DSM 53165</strain>
    </source>
</reference>
<gene>
    <name evidence="5" type="ORF">K7C98_22010</name>
</gene>
<evidence type="ECO:0000256" key="1">
    <source>
        <dbReference type="ARBA" id="ARBA00022729"/>
    </source>
</evidence>
<dbReference type="Pfam" id="PF13948">
    <property type="entry name" value="DUF4215"/>
    <property type="match status" value="1"/>
</dbReference>
<comment type="caution">
    <text evidence="5">The sequence shown here is derived from an EMBL/GenBank/DDBJ whole genome shotgun (WGS) entry which is preliminary data.</text>
</comment>
<protein>
    <submittedName>
        <fullName evidence="5">DUF4215 domain-containing protein</fullName>
    </submittedName>
</protein>
<keyword evidence="6" id="KW-1185">Reference proteome</keyword>
<accession>A0ABS7TUU2</accession>
<evidence type="ECO:0000256" key="3">
    <source>
        <dbReference type="ARBA" id="ARBA00023157"/>
    </source>
</evidence>
<evidence type="ECO:0000256" key="2">
    <source>
        <dbReference type="ARBA" id="ARBA00022737"/>
    </source>
</evidence>
<dbReference type="Gene3D" id="3.10.100.10">
    <property type="entry name" value="Mannose-Binding Protein A, subunit A"/>
    <property type="match status" value="1"/>
</dbReference>
<dbReference type="EMBL" id="JAIRAU010000028">
    <property type="protein sequence ID" value="MBZ5711926.1"/>
    <property type="molecule type" value="Genomic_DNA"/>
</dbReference>
<sequence length="188" mass="19857">MSSTSSLSGESSSSTGATAVCGDGIVEAPEECDDGNADPDDNCASCLRARWVFATSMLLSPELIGGLAGADSLCAQLALQAGLGDNWQSYRAWLSDSHESAGERIFAGLGRYRRRDGVVIAENFEQFLFQGHYGSSGVVDGSWTFHTPIRRSTRPVVLPTCGSTASRASETRPQARRLTDVVMSASAA</sequence>
<keyword evidence="2" id="KW-0677">Repeat</keyword>
<dbReference type="SUPFAM" id="SSF56436">
    <property type="entry name" value="C-type lectin-like"/>
    <property type="match status" value="1"/>
</dbReference>
<dbReference type="NCBIfam" id="TIGR02232">
    <property type="entry name" value="myxo_disulf_rpt"/>
    <property type="match status" value="1"/>
</dbReference>
<dbReference type="InterPro" id="IPR016186">
    <property type="entry name" value="C-type_lectin-like/link_sf"/>
</dbReference>
<proteinExistence type="predicted"/>
<dbReference type="InterPro" id="IPR016187">
    <property type="entry name" value="CTDL_fold"/>
</dbReference>
<evidence type="ECO:0000256" key="4">
    <source>
        <dbReference type="SAM" id="MobiDB-lite"/>
    </source>
</evidence>
<keyword evidence="3" id="KW-1015">Disulfide bond</keyword>
<evidence type="ECO:0000313" key="5">
    <source>
        <dbReference type="EMBL" id="MBZ5711926.1"/>
    </source>
</evidence>
<feature type="region of interest" description="Disordered" evidence="4">
    <location>
        <begin position="1"/>
        <end position="20"/>
    </location>
</feature>
<name>A0ABS7TUU2_9BACT</name>
<keyword evidence="1" id="KW-0732">Signal</keyword>
<organism evidence="5 6">
    <name type="scientific">Nannocystis pusilla</name>
    <dbReference type="NCBI Taxonomy" id="889268"/>
    <lineage>
        <taxon>Bacteria</taxon>
        <taxon>Pseudomonadati</taxon>
        <taxon>Myxococcota</taxon>
        <taxon>Polyangia</taxon>
        <taxon>Nannocystales</taxon>
        <taxon>Nannocystaceae</taxon>
        <taxon>Nannocystis</taxon>
    </lineage>
</organism>